<gene>
    <name evidence="1" type="primary">gogB</name>
    <name evidence="1" type="ORF">SCA50_2759</name>
</gene>
<reference evidence="1 2" key="1">
    <citation type="journal article" date="2011" name="J. Bacteriol.">
        <title>Genome sequences of Salmonella enterica serovar typhimurium, Choleraesuis, Dublin, and Gallinarum strains of well- defined virulence in food-producing animals.</title>
        <authorList>
            <person name="Richardson E.J."/>
            <person name="Limaye B."/>
            <person name="Inamdar H."/>
            <person name="Datta A."/>
            <person name="Manjari K.S."/>
            <person name="Pullinger G.D."/>
            <person name="Thomson N.R."/>
            <person name="Joshi R.R."/>
            <person name="Watson M."/>
            <person name="Stevens M.P."/>
        </authorList>
    </citation>
    <scope>NUCLEOTIDE SEQUENCE [LARGE SCALE GENOMIC DNA]</scope>
    <source>
        <strain evidence="1">A50</strain>
    </source>
</reference>
<dbReference type="InterPro" id="IPR051251">
    <property type="entry name" value="STK_FNIP-Repeat"/>
</dbReference>
<dbReference type="Proteomes" id="UP000003971">
    <property type="component" value="Chromosome"/>
</dbReference>
<protein>
    <submittedName>
        <fullName evidence="1">Leucine-rich repeat-containing prophage</fullName>
    </submittedName>
</protein>
<organism evidence="1 2">
    <name type="scientific">Salmonella enterica subsp. enterica serovar Choleraesuis str. SCSA50</name>
    <dbReference type="NCBI Taxonomy" id="904139"/>
    <lineage>
        <taxon>Bacteria</taxon>
        <taxon>Pseudomonadati</taxon>
        <taxon>Pseudomonadota</taxon>
        <taxon>Gammaproteobacteria</taxon>
        <taxon>Enterobacterales</taxon>
        <taxon>Enterobacteriaceae</taxon>
        <taxon>Salmonella</taxon>
    </lineage>
</organism>
<dbReference type="NCBIfam" id="NF011914">
    <property type="entry name" value="PRK15386.1-3"/>
    <property type="match status" value="1"/>
</dbReference>
<dbReference type="PANTHER" id="PTHR32134">
    <property type="entry name" value="FNIP REPEAT-CONTAINING PROTEIN"/>
    <property type="match status" value="1"/>
</dbReference>
<dbReference type="EMBL" id="CM001062">
    <property type="protein sequence ID" value="EFZ07210.1"/>
    <property type="molecule type" value="Genomic_DNA"/>
</dbReference>
<dbReference type="SUPFAM" id="SSF52058">
    <property type="entry name" value="L domain-like"/>
    <property type="match status" value="1"/>
</dbReference>
<dbReference type="PANTHER" id="PTHR32134:SF92">
    <property type="entry name" value="FNIP REPEAT-CONTAINING PROTEIN"/>
    <property type="match status" value="1"/>
</dbReference>
<sequence>MVLTYRLKKRMKIGFQPAILQYAYTSNEATSNLELLNKWRIESPDIEKEERNSIYDKIIEANHTGSLSITAHHVTSIPVFPDNLSELNLSSCYTLESIPNLPDGLKSLTISGNQTIKISYFPDSLESLSIDMQAYEENYTFPALPYGLKSFTACYGKFLPPLPPHLSSLSLQNFPEISCAELPYKLDKLDLQNCPFLPLMKMLPEGLKELSIELIQTVPGTVIDDILPDKLKKLSINFCDNIKLPVKLPVNLKSINLSSRTPIVWEIPTCNLPAHIDISTDGYVKLNPEFLTRSDITFSNKPAGDALSFQPGDVVYGLCKARDRVNTLVNSLYYFSKKDIIIQNTLTDAVWDRKNRAVFNKDEKIAERLNDVQRGTFFREFLSQHKKYNITEDKYSDLSNEECWIKTSKAGLEFQTRLRERSVIFVIDNLVDAISDIANKTGKHGNSITAHELRWVYRNRHDDLVKQNVKFFLNGEAISHEDVFSLVGWDKYKPKNGV</sequence>
<dbReference type="InterPro" id="IPR032675">
    <property type="entry name" value="LRR_dom_sf"/>
</dbReference>
<accession>A0AAJ8WLY4</accession>
<dbReference type="Gene3D" id="3.80.10.10">
    <property type="entry name" value="Ribonuclease Inhibitor"/>
    <property type="match status" value="1"/>
</dbReference>
<name>A0AAJ8WLY4_SALET</name>
<proteinExistence type="predicted"/>
<evidence type="ECO:0000313" key="1">
    <source>
        <dbReference type="EMBL" id="EFZ07210.1"/>
    </source>
</evidence>
<dbReference type="AlphaFoldDB" id="A0AAJ8WLY4"/>
<evidence type="ECO:0000313" key="2">
    <source>
        <dbReference type="Proteomes" id="UP000003971"/>
    </source>
</evidence>